<sequence>MQKDLTCILILLLLIFTFTLPVQGAEDFRESDLDDEIIQSFIDKGSGTDANTLNEILQQPDVLAVYGLIPDKKAGVEAYEWWLLLDEIVTEVANDKEFQKKYMNCIGAHTDGYIYVKIEEGETNIKMKEMETVRQIINTYAAKKGIKDVPFVIKIADEAYTFEQKIENAPQHEKSDSSLKTINETHDNKKGILLKIKNLFIHFFKSS</sequence>
<keyword evidence="2" id="KW-1185">Reference proteome</keyword>
<dbReference type="Proteomes" id="UP001272052">
    <property type="component" value="Unassembled WGS sequence"/>
</dbReference>
<gene>
    <name evidence="1" type="ORF">MmiAt1_15980</name>
</gene>
<accession>A0ABU3VRF8</accession>
<protein>
    <submittedName>
        <fullName evidence="1">Uncharacterized protein</fullName>
    </submittedName>
</protein>
<evidence type="ECO:0000313" key="2">
    <source>
        <dbReference type="Proteomes" id="UP001272052"/>
    </source>
</evidence>
<reference evidence="1 2" key="1">
    <citation type="submission" date="2023-06" db="EMBL/GenBank/DDBJ databases">
        <title>Genome sequence of Methanimicrococcus sp. At1.</title>
        <authorList>
            <person name="Protasov E."/>
            <person name="Platt K."/>
            <person name="Poehlein A."/>
            <person name="Daniel R."/>
            <person name="Brune A."/>
        </authorList>
    </citation>
    <scope>NUCLEOTIDE SEQUENCE [LARGE SCALE GENOMIC DNA]</scope>
    <source>
        <strain evidence="1 2">At1</strain>
    </source>
</reference>
<organism evidence="1 2">
    <name type="scientific">Methanimicrococcus hacksteinii</name>
    <dbReference type="NCBI Taxonomy" id="3028293"/>
    <lineage>
        <taxon>Archaea</taxon>
        <taxon>Methanobacteriati</taxon>
        <taxon>Methanobacteriota</taxon>
        <taxon>Stenosarchaea group</taxon>
        <taxon>Methanomicrobia</taxon>
        <taxon>Methanosarcinales</taxon>
        <taxon>Methanosarcinaceae</taxon>
        <taxon>Methanimicrococcus</taxon>
    </lineage>
</organism>
<dbReference type="EMBL" id="JAWDKC010000029">
    <property type="protein sequence ID" value="MDV0445992.1"/>
    <property type="molecule type" value="Genomic_DNA"/>
</dbReference>
<name>A0ABU3VRF8_9EURY</name>
<proteinExistence type="predicted"/>
<dbReference type="RefSeq" id="WP_318786431.1">
    <property type="nucleotide sequence ID" value="NZ_JAWDKC010000029.1"/>
</dbReference>
<evidence type="ECO:0000313" key="1">
    <source>
        <dbReference type="EMBL" id="MDV0445992.1"/>
    </source>
</evidence>
<comment type="caution">
    <text evidence="1">The sequence shown here is derived from an EMBL/GenBank/DDBJ whole genome shotgun (WGS) entry which is preliminary data.</text>
</comment>